<organism evidence="3 4">
    <name type="scientific">Lepraria finkii</name>
    <dbReference type="NCBI Taxonomy" id="1340010"/>
    <lineage>
        <taxon>Eukaryota</taxon>
        <taxon>Fungi</taxon>
        <taxon>Dikarya</taxon>
        <taxon>Ascomycota</taxon>
        <taxon>Pezizomycotina</taxon>
        <taxon>Lecanoromycetes</taxon>
        <taxon>OSLEUM clade</taxon>
        <taxon>Lecanoromycetidae</taxon>
        <taxon>Lecanorales</taxon>
        <taxon>Lecanorineae</taxon>
        <taxon>Stereocaulaceae</taxon>
        <taxon>Lepraria</taxon>
    </lineage>
</organism>
<keyword evidence="2" id="KW-0732">Signal</keyword>
<dbReference type="Proteomes" id="UP001590951">
    <property type="component" value="Unassembled WGS sequence"/>
</dbReference>
<feature type="signal peptide" evidence="2">
    <location>
        <begin position="1"/>
        <end position="18"/>
    </location>
</feature>
<gene>
    <name evidence="3" type="ORF">ABVK25_009879</name>
</gene>
<protein>
    <recommendedName>
        <fullName evidence="5">Lipoprotein</fullName>
    </recommendedName>
</protein>
<sequence length="158" mass="17523">MKVKACLMLAMLATACSSHRWFNQPTGAPKQLQTIQGNRSSDPRCVYIAGRLSFRVKHTLPERSHHGEVSVSPNLGGQSSSQPNTNVLNTTASSNGTKASPNLPSWVPTLEDVVTAVFRVAVLLFNIDMTWRIHALHPGRRFRVRRDRDDPGWPGWPA</sequence>
<feature type="chain" id="PRO_5046306859" description="Lipoprotein" evidence="2">
    <location>
        <begin position="19"/>
        <end position="158"/>
    </location>
</feature>
<accession>A0ABR4AW61</accession>
<evidence type="ECO:0000256" key="2">
    <source>
        <dbReference type="SAM" id="SignalP"/>
    </source>
</evidence>
<dbReference type="PROSITE" id="PS51257">
    <property type="entry name" value="PROKAR_LIPOPROTEIN"/>
    <property type="match status" value="1"/>
</dbReference>
<evidence type="ECO:0000313" key="3">
    <source>
        <dbReference type="EMBL" id="KAL2049895.1"/>
    </source>
</evidence>
<evidence type="ECO:0000313" key="4">
    <source>
        <dbReference type="Proteomes" id="UP001590951"/>
    </source>
</evidence>
<keyword evidence="4" id="KW-1185">Reference proteome</keyword>
<reference evidence="3 4" key="1">
    <citation type="submission" date="2024-09" db="EMBL/GenBank/DDBJ databases">
        <title>Rethinking Asexuality: The Enigmatic Case of Functional Sexual Genes in Lepraria (Stereocaulaceae).</title>
        <authorList>
            <person name="Doellman M."/>
            <person name="Sun Y."/>
            <person name="Barcenas-Pena A."/>
            <person name="Lumbsch H.T."/>
            <person name="Grewe F."/>
        </authorList>
    </citation>
    <scope>NUCLEOTIDE SEQUENCE [LARGE SCALE GENOMIC DNA]</scope>
    <source>
        <strain evidence="3 4">Grewe 0041</strain>
    </source>
</reference>
<dbReference type="EMBL" id="JBHFEH010000056">
    <property type="protein sequence ID" value="KAL2049895.1"/>
    <property type="molecule type" value="Genomic_DNA"/>
</dbReference>
<comment type="caution">
    <text evidence="3">The sequence shown here is derived from an EMBL/GenBank/DDBJ whole genome shotgun (WGS) entry which is preliminary data.</text>
</comment>
<evidence type="ECO:0000256" key="1">
    <source>
        <dbReference type="SAM" id="MobiDB-lite"/>
    </source>
</evidence>
<proteinExistence type="predicted"/>
<feature type="region of interest" description="Disordered" evidence="1">
    <location>
        <begin position="64"/>
        <end position="100"/>
    </location>
</feature>
<name>A0ABR4AW61_9LECA</name>
<feature type="compositionally biased region" description="Polar residues" evidence="1">
    <location>
        <begin position="71"/>
        <end position="100"/>
    </location>
</feature>
<evidence type="ECO:0008006" key="5">
    <source>
        <dbReference type="Google" id="ProtNLM"/>
    </source>
</evidence>